<proteinExistence type="predicted"/>
<dbReference type="InterPro" id="IPR013078">
    <property type="entry name" value="His_Pase_superF_clade-1"/>
</dbReference>
<dbReference type="Gene3D" id="3.40.50.1240">
    <property type="entry name" value="Phosphoglycerate mutase-like"/>
    <property type="match status" value="1"/>
</dbReference>
<name>A0A643FHV3_IDEDE</name>
<gene>
    <name evidence="1" type="ORF">F7Q92_01920</name>
</gene>
<dbReference type="AlphaFoldDB" id="A0A643FHV3"/>
<comment type="caution">
    <text evidence="1">The sequence shown here is derived from an EMBL/GenBank/DDBJ whole genome shotgun (WGS) entry which is preliminary data.</text>
</comment>
<dbReference type="CDD" id="cd07067">
    <property type="entry name" value="HP_PGM_like"/>
    <property type="match status" value="1"/>
</dbReference>
<dbReference type="Proteomes" id="UP000430120">
    <property type="component" value="Unassembled WGS sequence"/>
</dbReference>
<reference evidence="1 2" key="1">
    <citation type="submission" date="2019-09" db="EMBL/GenBank/DDBJ databases">
        <title>Draft genome sequences of 48 bacterial type strains from the CCUG.</title>
        <authorList>
            <person name="Tunovic T."/>
            <person name="Pineiro-Iglesias B."/>
            <person name="Unosson C."/>
            <person name="Inganas E."/>
            <person name="Ohlen M."/>
            <person name="Cardew S."/>
            <person name="Jensie-Markopoulos S."/>
            <person name="Salva-Serra F."/>
            <person name="Jaen-Luchoro D."/>
            <person name="Karlsson R."/>
            <person name="Svensson-Stadler L."/>
            <person name="Chun J."/>
            <person name="Moore E."/>
        </authorList>
    </citation>
    <scope>NUCLEOTIDE SEQUENCE [LARGE SCALE GENOMIC DNA]</scope>
    <source>
        <strain evidence="1 2">CCUG 30977</strain>
    </source>
</reference>
<accession>A0A643FHV3</accession>
<dbReference type="SUPFAM" id="SSF53254">
    <property type="entry name" value="Phosphoglycerate mutase-like"/>
    <property type="match status" value="1"/>
</dbReference>
<dbReference type="Pfam" id="PF00300">
    <property type="entry name" value="His_Phos_1"/>
    <property type="match status" value="1"/>
</dbReference>
<dbReference type="EMBL" id="VZPB01000003">
    <property type="protein sequence ID" value="KAB0584938.1"/>
    <property type="molecule type" value="Genomic_DNA"/>
</dbReference>
<dbReference type="InterPro" id="IPR029033">
    <property type="entry name" value="His_PPase_superfam"/>
</dbReference>
<sequence length="162" mass="17975">MDLILWRHAEAEELADGLDDPARGLTPKGERHARRVADWLNRFLPATTKVLVSPALRTQQTAEALGRRFKVVEALGPEGTVEGLLAAARWPDAREPVLVVGHQPTLGLTAAYLMTGPRFNPAQDGSLTPWTIKKGGVWWLRHRPRQDRGEVVLVAVRTPEQI</sequence>
<evidence type="ECO:0000313" key="2">
    <source>
        <dbReference type="Proteomes" id="UP000430120"/>
    </source>
</evidence>
<protein>
    <submittedName>
        <fullName evidence="1">Histidine phosphatase family protein</fullName>
    </submittedName>
</protein>
<keyword evidence="2" id="KW-1185">Reference proteome</keyword>
<dbReference type="SMART" id="SM00855">
    <property type="entry name" value="PGAM"/>
    <property type="match status" value="1"/>
</dbReference>
<dbReference type="OrthoDB" id="9814783at2"/>
<organism evidence="1 2">
    <name type="scientific">Ideonella dechloratans</name>
    <dbReference type="NCBI Taxonomy" id="36863"/>
    <lineage>
        <taxon>Bacteria</taxon>
        <taxon>Pseudomonadati</taxon>
        <taxon>Pseudomonadota</taxon>
        <taxon>Betaproteobacteria</taxon>
        <taxon>Burkholderiales</taxon>
        <taxon>Sphaerotilaceae</taxon>
        <taxon>Ideonella</taxon>
    </lineage>
</organism>
<evidence type="ECO:0000313" key="1">
    <source>
        <dbReference type="EMBL" id="KAB0584938.1"/>
    </source>
</evidence>
<dbReference type="RefSeq" id="WP_151122254.1">
    <property type="nucleotide sequence ID" value="NZ_CP088081.1"/>
</dbReference>